<keyword evidence="3" id="KW-1185">Reference proteome</keyword>
<dbReference type="EMBL" id="JACGCI010000010">
    <property type="protein sequence ID" value="KAF6761061.1"/>
    <property type="molecule type" value="Genomic_DNA"/>
</dbReference>
<reference evidence="2 3" key="1">
    <citation type="submission" date="2020-07" db="EMBL/GenBank/DDBJ databases">
        <title>Comparative genomics of pyrophilous fungi reveals a link between fire events and developmental genes.</title>
        <authorList>
            <consortium name="DOE Joint Genome Institute"/>
            <person name="Steindorff A.S."/>
            <person name="Carver A."/>
            <person name="Calhoun S."/>
            <person name="Stillman K."/>
            <person name="Liu H."/>
            <person name="Lipzen A."/>
            <person name="Pangilinan J."/>
            <person name="Labutti K."/>
            <person name="Bruns T.D."/>
            <person name="Grigoriev I.V."/>
        </authorList>
    </citation>
    <scope>NUCLEOTIDE SEQUENCE [LARGE SCALE GENOMIC DNA]</scope>
    <source>
        <strain evidence="2 3">CBS 144469</strain>
    </source>
</reference>
<dbReference type="OrthoDB" id="3199068at2759"/>
<comment type="caution">
    <text evidence="2">The sequence shown here is derived from an EMBL/GenBank/DDBJ whole genome shotgun (WGS) entry which is preliminary data.</text>
</comment>
<feature type="region of interest" description="Disordered" evidence="1">
    <location>
        <begin position="253"/>
        <end position="277"/>
    </location>
</feature>
<dbReference type="Proteomes" id="UP000521943">
    <property type="component" value="Unassembled WGS sequence"/>
</dbReference>
<evidence type="ECO:0000313" key="2">
    <source>
        <dbReference type="EMBL" id="KAF6761061.1"/>
    </source>
</evidence>
<dbReference type="AlphaFoldDB" id="A0A8H6MDG5"/>
<proteinExistence type="predicted"/>
<accession>A0A8H6MDG5</accession>
<gene>
    <name evidence="2" type="ORF">DFP72DRAFT_30944</name>
</gene>
<evidence type="ECO:0000313" key="3">
    <source>
        <dbReference type="Proteomes" id="UP000521943"/>
    </source>
</evidence>
<organism evidence="2 3">
    <name type="scientific">Ephemerocybe angulata</name>
    <dbReference type="NCBI Taxonomy" id="980116"/>
    <lineage>
        <taxon>Eukaryota</taxon>
        <taxon>Fungi</taxon>
        <taxon>Dikarya</taxon>
        <taxon>Basidiomycota</taxon>
        <taxon>Agaricomycotina</taxon>
        <taxon>Agaricomycetes</taxon>
        <taxon>Agaricomycetidae</taxon>
        <taxon>Agaricales</taxon>
        <taxon>Agaricineae</taxon>
        <taxon>Psathyrellaceae</taxon>
        <taxon>Ephemerocybe</taxon>
    </lineage>
</organism>
<feature type="region of interest" description="Disordered" evidence="1">
    <location>
        <begin position="1"/>
        <end position="23"/>
    </location>
</feature>
<sequence length="312" mass="35674">MPLCEDFPPVSMDSPTATDPSPQEKHSLYFWDTVTFSVGRQLFKGPHHYFITGSPAFARSHGIIRDSLITEGTDEVEILVRQGDSPIVLEGVTAGEFESFLKLMFPTVTTSSPMTFRLTRNEWLDILKLSTLWQFVDYRRLAIEHLKPVIQDPLELIDLAREFGISEWLVSGYKTLVEREAIIDEEVGARIGMPVASKLCILREHAEISSTAVYTSKSIKSNSGPATIPLEGRIRAKFTEELDSIEEREKKLWTQDEKDADQRRSKENEEAKKLQDARREKIKLRIEAARVKLAEAERQIYLRFMNNINRCG</sequence>
<evidence type="ECO:0000256" key="1">
    <source>
        <dbReference type="SAM" id="MobiDB-lite"/>
    </source>
</evidence>
<evidence type="ECO:0008006" key="4">
    <source>
        <dbReference type="Google" id="ProtNLM"/>
    </source>
</evidence>
<protein>
    <recommendedName>
        <fullName evidence="4">BTB domain-containing protein</fullName>
    </recommendedName>
</protein>
<name>A0A8H6MDG5_9AGAR</name>